<dbReference type="FunFam" id="3.40.50.300:FF:000134">
    <property type="entry name" value="Iron-enterobactin ABC transporter ATP-binding protein"/>
    <property type="match status" value="1"/>
</dbReference>
<dbReference type="GO" id="GO:0005524">
    <property type="term" value="F:ATP binding"/>
    <property type="evidence" value="ECO:0007669"/>
    <property type="project" value="UniProtKB-KW"/>
</dbReference>
<comment type="caution">
    <text evidence="5">The sequence shown here is derived from an EMBL/GenBank/DDBJ whole genome shotgun (WGS) entry which is preliminary data.</text>
</comment>
<dbReference type="RefSeq" id="WP_006802586.1">
    <property type="nucleotide sequence ID" value="NZ_CABKOI010000020.1"/>
</dbReference>
<dbReference type="OrthoDB" id="5515229at2"/>
<keyword evidence="1" id="KW-0813">Transport</keyword>
<evidence type="ECO:0000256" key="2">
    <source>
        <dbReference type="ARBA" id="ARBA00022741"/>
    </source>
</evidence>
<dbReference type="InterPro" id="IPR003439">
    <property type="entry name" value="ABC_transporter-like_ATP-bd"/>
</dbReference>
<dbReference type="PANTHER" id="PTHR42734:SF19">
    <property type="entry name" value="IRON COMPOUNDS ABC TRANSPORTER, ATP-BINDING PROTEIN"/>
    <property type="match status" value="1"/>
</dbReference>
<dbReference type="CDD" id="cd03235">
    <property type="entry name" value="ABC_Metallic_Cations"/>
    <property type="match status" value="1"/>
</dbReference>
<dbReference type="PROSITE" id="PS50893">
    <property type="entry name" value="ABC_TRANSPORTER_2"/>
    <property type="match status" value="1"/>
</dbReference>
<dbReference type="PANTHER" id="PTHR42734">
    <property type="entry name" value="METAL TRANSPORT SYSTEM ATP-BINDING PROTEIN TM_0124-RELATED"/>
    <property type="match status" value="1"/>
</dbReference>
<dbReference type="InterPro" id="IPR050153">
    <property type="entry name" value="Metal_Ion_Import_ABC"/>
</dbReference>
<evidence type="ECO:0000259" key="4">
    <source>
        <dbReference type="PROSITE" id="PS50893"/>
    </source>
</evidence>
<evidence type="ECO:0000313" key="6">
    <source>
        <dbReference type="Proteomes" id="UP000233350"/>
    </source>
</evidence>
<dbReference type="InterPro" id="IPR027417">
    <property type="entry name" value="P-loop_NTPase"/>
</dbReference>
<name>A0A2N3PI50_9HELI</name>
<keyword evidence="3" id="KW-0067">ATP-binding</keyword>
<evidence type="ECO:0000256" key="3">
    <source>
        <dbReference type="ARBA" id="ARBA00022840"/>
    </source>
</evidence>
<evidence type="ECO:0000313" key="5">
    <source>
        <dbReference type="EMBL" id="PKT80352.1"/>
    </source>
</evidence>
<evidence type="ECO:0000256" key="1">
    <source>
        <dbReference type="ARBA" id="ARBA00022448"/>
    </source>
</evidence>
<reference evidence="5 6" key="1">
    <citation type="submission" date="2016-07" db="EMBL/GenBank/DDBJ databases">
        <title>Detection of Helicobacter winghamensis from caecal content of red fox (Vulpes vulpes).</title>
        <authorList>
            <person name="Zanoni R.G."/>
            <person name="Florio D."/>
            <person name="Caffara M."/>
            <person name="Renzi M."/>
            <person name="Parisi A."/>
            <person name="Pasquali F."/>
            <person name="Manfreda G."/>
        </authorList>
    </citation>
    <scope>NUCLEOTIDE SEQUENCE [LARGE SCALE GENOMIC DNA]</scope>
    <source>
        <strain evidence="5 6">295_13</strain>
    </source>
</reference>
<accession>A0A2N3PI50</accession>
<dbReference type="Proteomes" id="UP000233350">
    <property type="component" value="Unassembled WGS sequence"/>
</dbReference>
<protein>
    <submittedName>
        <fullName evidence="5">Iron ABC transporter</fullName>
    </submittedName>
</protein>
<keyword evidence="2" id="KW-0547">Nucleotide-binding</keyword>
<dbReference type="SUPFAM" id="SSF52540">
    <property type="entry name" value="P-loop containing nucleoside triphosphate hydrolases"/>
    <property type="match status" value="1"/>
</dbReference>
<organism evidence="5 6">
    <name type="scientific">Helicobacter winghamensis</name>
    <dbReference type="NCBI Taxonomy" id="157268"/>
    <lineage>
        <taxon>Bacteria</taxon>
        <taxon>Pseudomonadati</taxon>
        <taxon>Campylobacterota</taxon>
        <taxon>Epsilonproteobacteria</taxon>
        <taxon>Campylobacterales</taxon>
        <taxon>Helicobacteraceae</taxon>
        <taxon>Helicobacter</taxon>
    </lineage>
</organism>
<keyword evidence="6" id="KW-1185">Reference proteome</keyword>
<dbReference type="STRING" id="556267.HWAG_00890"/>
<dbReference type="SMART" id="SM00382">
    <property type="entry name" value="AAA"/>
    <property type="match status" value="1"/>
</dbReference>
<dbReference type="InterPro" id="IPR003593">
    <property type="entry name" value="AAA+_ATPase"/>
</dbReference>
<dbReference type="Pfam" id="PF00005">
    <property type="entry name" value="ABC_tran"/>
    <property type="match status" value="1"/>
</dbReference>
<sequence length="257" mass="28670">MLKIENLSFYYENNHILKNLSFNAQKGELWGLMGPNGSGKTTFLKCIMALLQPSSCNILINGENYHSLTTSKMAKLIAYVPQEHKPPFPFSVKEIVLMGRSPHMGGIFGLKKEDFDAAYNAMELLEILDIAERPVTSLSGGQRQLTLIARALAQNAPIMILDEPTSALDFHNQISIWKILKKVAKFGKLVIACSHDPNHLLWFASHTLVLKNGEIIASGKTESIITPKLLKEIYNSKYSISKVNDKSIIQPILDSNF</sequence>
<dbReference type="AlphaFoldDB" id="A0A2N3PI50"/>
<gene>
    <name evidence="5" type="ORF">BCM31_03135</name>
</gene>
<feature type="domain" description="ABC transporter" evidence="4">
    <location>
        <begin position="2"/>
        <end position="237"/>
    </location>
</feature>
<dbReference type="GeneID" id="97290137"/>
<dbReference type="EMBL" id="MBPK01000043">
    <property type="protein sequence ID" value="PKT80352.1"/>
    <property type="molecule type" value="Genomic_DNA"/>
</dbReference>
<dbReference type="Gene3D" id="3.40.50.300">
    <property type="entry name" value="P-loop containing nucleotide triphosphate hydrolases"/>
    <property type="match status" value="1"/>
</dbReference>
<proteinExistence type="predicted"/>
<dbReference type="GO" id="GO:0016887">
    <property type="term" value="F:ATP hydrolysis activity"/>
    <property type="evidence" value="ECO:0007669"/>
    <property type="project" value="InterPro"/>
</dbReference>